<evidence type="ECO:0000313" key="2">
    <source>
        <dbReference type="EMBL" id="MBB6669733.1"/>
    </source>
</evidence>
<keyword evidence="2" id="KW-0808">Transferase</keyword>
<dbReference type="CDD" id="cd06661">
    <property type="entry name" value="GGCT_like"/>
    <property type="match status" value="1"/>
</dbReference>
<dbReference type="InterPro" id="IPR036568">
    <property type="entry name" value="GGCT-like_sf"/>
</dbReference>
<protein>
    <submittedName>
        <fullName evidence="2">Gamma-glutamylcyclotransferase</fullName>
    </submittedName>
</protein>
<dbReference type="GO" id="GO:0016740">
    <property type="term" value="F:transferase activity"/>
    <property type="evidence" value="ECO:0007669"/>
    <property type="project" value="UniProtKB-KW"/>
</dbReference>
<name>A0A7X0RLZ0_9BACL</name>
<dbReference type="Proteomes" id="UP000547209">
    <property type="component" value="Unassembled WGS sequence"/>
</dbReference>
<feature type="domain" description="Gamma-glutamylcyclotransferase AIG2-like" evidence="1">
    <location>
        <begin position="9"/>
        <end position="130"/>
    </location>
</feature>
<dbReference type="RefSeq" id="WP_185141175.1">
    <property type="nucleotide sequence ID" value="NZ_JACJVP010000004.1"/>
</dbReference>
<dbReference type="Gene3D" id="3.10.490.10">
    <property type="entry name" value="Gamma-glutamyl cyclotransferase-like"/>
    <property type="match status" value="1"/>
</dbReference>
<keyword evidence="3" id="KW-1185">Reference proteome</keyword>
<comment type="caution">
    <text evidence="2">The sequence shown here is derived from an EMBL/GenBank/DDBJ whole genome shotgun (WGS) entry which is preliminary data.</text>
</comment>
<accession>A0A7X0RLZ0</accession>
<dbReference type="AlphaFoldDB" id="A0A7X0RLZ0"/>
<dbReference type="SUPFAM" id="SSF110857">
    <property type="entry name" value="Gamma-glutamyl cyclotransferase-like"/>
    <property type="match status" value="1"/>
</dbReference>
<evidence type="ECO:0000259" key="1">
    <source>
        <dbReference type="Pfam" id="PF06094"/>
    </source>
</evidence>
<evidence type="ECO:0000313" key="3">
    <source>
        <dbReference type="Proteomes" id="UP000547209"/>
    </source>
</evidence>
<reference evidence="2 3" key="1">
    <citation type="submission" date="2020-08" db="EMBL/GenBank/DDBJ databases">
        <title>Cohnella phylogeny.</title>
        <authorList>
            <person name="Dunlap C."/>
        </authorList>
    </citation>
    <scope>NUCLEOTIDE SEQUENCE [LARGE SCALE GENOMIC DNA]</scope>
    <source>
        <strain evidence="2 3">DSM 28246</strain>
    </source>
</reference>
<dbReference type="Pfam" id="PF06094">
    <property type="entry name" value="GGACT"/>
    <property type="match status" value="1"/>
</dbReference>
<gene>
    <name evidence="2" type="ORF">H7C19_03425</name>
</gene>
<organism evidence="2 3">
    <name type="scientific">Cohnella nanjingensis</name>
    <dbReference type="NCBI Taxonomy" id="1387779"/>
    <lineage>
        <taxon>Bacteria</taxon>
        <taxon>Bacillati</taxon>
        <taxon>Bacillota</taxon>
        <taxon>Bacilli</taxon>
        <taxon>Bacillales</taxon>
        <taxon>Paenibacillaceae</taxon>
        <taxon>Cohnella</taxon>
    </lineage>
</organism>
<dbReference type="EMBL" id="JACJVP010000004">
    <property type="protein sequence ID" value="MBB6669733.1"/>
    <property type="molecule type" value="Genomic_DNA"/>
</dbReference>
<proteinExistence type="predicted"/>
<dbReference type="InterPro" id="IPR013024">
    <property type="entry name" value="GGCT-like"/>
</dbReference>
<sequence length="139" mass="15460">MTSPRYCRLFLYGSLLPGMAHHDVISPYLTAGPIPGSVRGRLIDAGPYPALWLGGGQEAIGRGDRVRGMWAEVELAAWPVLDAFEGFAGTEEANDYDRVWVADADEAQTSGWVYVWETPRGYPFAASNWWPDVVVRQMR</sequence>
<dbReference type="InterPro" id="IPR009288">
    <property type="entry name" value="AIG2-like_dom"/>
</dbReference>